<name>A0ABN8EPH9_9BACT</name>
<reference evidence="1" key="1">
    <citation type="submission" date="2021-12" db="EMBL/GenBank/DDBJ databases">
        <authorList>
            <person name="Rodrigo-Torres L."/>
            <person name="Arahal R. D."/>
            <person name="Lucena T."/>
        </authorList>
    </citation>
    <scope>NUCLEOTIDE SEQUENCE</scope>
    <source>
        <strain evidence="1">CECT 8858</strain>
    </source>
</reference>
<proteinExistence type="predicted"/>
<organism evidence="1 2">
    <name type="scientific">Emticicia aquatica</name>
    <dbReference type="NCBI Taxonomy" id="1681835"/>
    <lineage>
        <taxon>Bacteria</taxon>
        <taxon>Pseudomonadati</taxon>
        <taxon>Bacteroidota</taxon>
        <taxon>Cytophagia</taxon>
        <taxon>Cytophagales</taxon>
        <taxon>Leadbetterellaceae</taxon>
        <taxon>Emticicia</taxon>
    </lineage>
</organism>
<gene>
    <name evidence="1" type="ORF">EMA8858_00956</name>
</gene>
<dbReference type="RefSeq" id="WP_238804980.1">
    <property type="nucleotide sequence ID" value="NZ_CAKLPY010000001.1"/>
</dbReference>
<evidence type="ECO:0000313" key="1">
    <source>
        <dbReference type="EMBL" id="CAH0994844.1"/>
    </source>
</evidence>
<dbReference type="Gene3D" id="3.30.70.100">
    <property type="match status" value="1"/>
</dbReference>
<accession>A0ABN8EPH9</accession>
<dbReference type="Proteomes" id="UP000837932">
    <property type="component" value="Unassembled WGS sequence"/>
</dbReference>
<sequence length="72" mass="8239">MAISEIVLENIKCDNCYDRIKIRLKNLTGVFSVAVDKEFASLKIEHNTSIKRVEIVSLLIHMGYSELKQNSK</sequence>
<comment type="caution">
    <text evidence="1">The sequence shown here is derived from an EMBL/GenBank/DDBJ whole genome shotgun (WGS) entry which is preliminary data.</text>
</comment>
<dbReference type="SUPFAM" id="SSF55008">
    <property type="entry name" value="HMA, heavy metal-associated domain"/>
    <property type="match status" value="1"/>
</dbReference>
<protein>
    <recommendedName>
        <fullName evidence="3">HMA domain-containing protein</fullName>
    </recommendedName>
</protein>
<keyword evidence="2" id="KW-1185">Reference proteome</keyword>
<evidence type="ECO:0000313" key="2">
    <source>
        <dbReference type="Proteomes" id="UP000837932"/>
    </source>
</evidence>
<dbReference type="EMBL" id="CAKLPY010000001">
    <property type="protein sequence ID" value="CAH0994844.1"/>
    <property type="molecule type" value="Genomic_DNA"/>
</dbReference>
<evidence type="ECO:0008006" key="3">
    <source>
        <dbReference type="Google" id="ProtNLM"/>
    </source>
</evidence>
<dbReference type="InterPro" id="IPR036163">
    <property type="entry name" value="HMA_dom_sf"/>
</dbReference>